<dbReference type="PROSITE" id="PS51257">
    <property type="entry name" value="PROKAR_LIPOPROTEIN"/>
    <property type="match status" value="1"/>
</dbReference>
<evidence type="ECO:0000256" key="1">
    <source>
        <dbReference type="SAM" id="SignalP"/>
    </source>
</evidence>
<dbReference type="Proteomes" id="UP000192140">
    <property type="component" value="Unassembled WGS sequence"/>
</dbReference>
<name>A0A1S7TW28_9HYPH</name>
<reference evidence="2" key="1">
    <citation type="submission" date="2016-01" db="EMBL/GenBank/DDBJ databases">
        <authorList>
            <person name="Regsiter A."/>
            <person name="william w."/>
        </authorList>
    </citation>
    <scope>NUCLEOTIDE SEQUENCE</scope>
    <source>
        <strain evidence="2">NCPPB 1641</strain>
    </source>
</reference>
<accession>A0A1S7TW28</accession>
<keyword evidence="1" id="KW-0732">Signal</keyword>
<comment type="caution">
    <text evidence="2">The sequence shown here is derived from an EMBL/GenBank/DDBJ whole genome shotgun (WGS) entry which is preliminary data.</text>
</comment>
<feature type="chain" id="PRO_5012571571" description="Cell wall surface anchor family protein" evidence="1">
    <location>
        <begin position="20"/>
        <end position="108"/>
    </location>
</feature>
<sequence length="108" mass="10911">MFKSLLIVAAAAFGLSACQSTGSIDTAIQKNLPQICSAAATAHSAFLIVASTGNIKQSTIAKESAAWAALDVVCRDPSSVTAATALVKAAEAYAAITLAVREAQKVEG</sequence>
<dbReference type="RefSeq" id="WP_080854096.1">
    <property type="nucleotide sequence ID" value="NZ_LT009776.1"/>
</dbReference>
<feature type="signal peptide" evidence="1">
    <location>
        <begin position="1"/>
        <end position="19"/>
    </location>
</feature>
<evidence type="ECO:0008006" key="4">
    <source>
        <dbReference type="Google" id="ProtNLM"/>
    </source>
</evidence>
<gene>
    <name evidence="2" type="ORF">AGR7A_Lc120239</name>
</gene>
<keyword evidence="3" id="KW-1185">Reference proteome</keyword>
<protein>
    <recommendedName>
        <fullName evidence="4">Cell wall surface anchor family protein</fullName>
    </recommendedName>
</protein>
<evidence type="ECO:0000313" key="3">
    <source>
        <dbReference type="Proteomes" id="UP000192140"/>
    </source>
</evidence>
<dbReference type="EMBL" id="FCNP01000033">
    <property type="protein sequence ID" value="CVI58751.1"/>
    <property type="molecule type" value="Genomic_DNA"/>
</dbReference>
<proteinExistence type="predicted"/>
<organism evidence="2 3">
    <name type="scientific">Agrobacterium deltaense NCPPB 1641</name>
    <dbReference type="NCBI Taxonomy" id="1183425"/>
    <lineage>
        <taxon>Bacteria</taxon>
        <taxon>Pseudomonadati</taxon>
        <taxon>Pseudomonadota</taxon>
        <taxon>Alphaproteobacteria</taxon>
        <taxon>Hyphomicrobiales</taxon>
        <taxon>Rhizobiaceae</taxon>
        <taxon>Rhizobium/Agrobacterium group</taxon>
        <taxon>Agrobacterium</taxon>
    </lineage>
</organism>
<evidence type="ECO:0000313" key="2">
    <source>
        <dbReference type="EMBL" id="CVI58751.1"/>
    </source>
</evidence>
<dbReference type="AlphaFoldDB" id="A0A1S7TW28"/>